<gene>
    <name evidence="2" type="ORF">GCM10009654_24400</name>
</gene>
<feature type="compositionally biased region" description="Pro residues" evidence="1">
    <location>
        <begin position="49"/>
        <end position="135"/>
    </location>
</feature>
<accession>A0ABP4FF37</accession>
<evidence type="ECO:0000313" key="2">
    <source>
        <dbReference type="EMBL" id="GAA1166621.1"/>
    </source>
</evidence>
<keyword evidence="3" id="KW-1185">Reference proteome</keyword>
<dbReference type="EMBL" id="BAAAKV010000018">
    <property type="protein sequence ID" value="GAA1166621.1"/>
    <property type="molecule type" value="Genomic_DNA"/>
</dbReference>
<sequence>MTDSGWNDGDRSERAAPPGSADSEEGPRPGFGPPPSGQAPVTPLSGPAPVTPPTGPAPAAPPNHPAYAPPQSPPSHAPPGAAPYGPPAPHASPYGPPPPHAAPYGAPPYGPPAPYAQPYPVHPQGPGQPPYPQGPGQPFAAQPAAVQPPAGPDFLAADRRSAVVVDAAGVSFESNGHTLDFPWHDIATVHYKAGSPGHVLMVAVVLPDGRFFECAVIARNRGKLQQWFADLAPVLGVHLAGRGR</sequence>
<organism evidence="2 3">
    <name type="scientific">Streptomyces hebeiensis</name>
    <dbReference type="NCBI Taxonomy" id="229486"/>
    <lineage>
        <taxon>Bacteria</taxon>
        <taxon>Bacillati</taxon>
        <taxon>Actinomycetota</taxon>
        <taxon>Actinomycetes</taxon>
        <taxon>Kitasatosporales</taxon>
        <taxon>Streptomycetaceae</taxon>
        <taxon>Streptomyces</taxon>
    </lineage>
</organism>
<dbReference type="RefSeq" id="WP_344274398.1">
    <property type="nucleotide sequence ID" value="NZ_BAAAKV010000018.1"/>
</dbReference>
<protein>
    <submittedName>
        <fullName evidence="2">Uncharacterized protein</fullName>
    </submittedName>
</protein>
<feature type="region of interest" description="Disordered" evidence="1">
    <location>
        <begin position="1"/>
        <end position="153"/>
    </location>
</feature>
<evidence type="ECO:0000313" key="3">
    <source>
        <dbReference type="Proteomes" id="UP001501371"/>
    </source>
</evidence>
<proteinExistence type="predicted"/>
<name>A0ABP4FF37_9ACTN</name>
<feature type="compositionally biased region" description="Low complexity" evidence="1">
    <location>
        <begin position="136"/>
        <end position="148"/>
    </location>
</feature>
<evidence type="ECO:0000256" key="1">
    <source>
        <dbReference type="SAM" id="MobiDB-lite"/>
    </source>
</evidence>
<comment type="caution">
    <text evidence="2">The sequence shown here is derived from an EMBL/GenBank/DDBJ whole genome shotgun (WGS) entry which is preliminary data.</text>
</comment>
<reference evidence="3" key="1">
    <citation type="journal article" date="2019" name="Int. J. Syst. Evol. Microbiol.">
        <title>The Global Catalogue of Microorganisms (GCM) 10K type strain sequencing project: providing services to taxonomists for standard genome sequencing and annotation.</title>
        <authorList>
            <consortium name="The Broad Institute Genomics Platform"/>
            <consortium name="The Broad Institute Genome Sequencing Center for Infectious Disease"/>
            <person name="Wu L."/>
            <person name="Ma J."/>
        </authorList>
    </citation>
    <scope>NUCLEOTIDE SEQUENCE [LARGE SCALE GENOMIC DNA]</scope>
    <source>
        <strain evidence="3">JCM 12696</strain>
    </source>
</reference>
<dbReference type="Proteomes" id="UP001501371">
    <property type="component" value="Unassembled WGS sequence"/>
</dbReference>